<accession>A0A1E7FRV7</accession>
<dbReference type="InParanoid" id="A0A1E7FRV7"/>
<protein>
    <submittedName>
        <fullName evidence="1">Uncharacterized protein</fullName>
    </submittedName>
</protein>
<keyword evidence="2" id="KW-1185">Reference proteome</keyword>
<sequence>MAMKNFCSSETILNRGSLVIHNLSQSPEFMVALLRTPHCYQVLEWCLTNYSTDGVIRRSVSSTLNRMQIYLDQNPEEQRRFSLSMEGQNREVLEQH</sequence>
<dbReference type="KEGG" id="fcy:FRACYDRAFT_267788"/>
<dbReference type="AlphaFoldDB" id="A0A1E7FRV7"/>
<dbReference type="Proteomes" id="UP000095751">
    <property type="component" value="Unassembled WGS sequence"/>
</dbReference>
<organism evidence="1 2">
    <name type="scientific">Fragilariopsis cylindrus CCMP1102</name>
    <dbReference type="NCBI Taxonomy" id="635003"/>
    <lineage>
        <taxon>Eukaryota</taxon>
        <taxon>Sar</taxon>
        <taxon>Stramenopiles</taxon>
        <taxon>Ochrophyta</taxon>
        <taxon>Bacillariophyta</taxon>
        <taxon>Bacillariophyceae</taxon>
        <taxon>Bacillariophycidae</taxon>
        <taxon>Bacillariales</taxon>
        <taxon>Bacillariaceae</taxon>
        <taxon>Fragilariopsis</taxon>
    </lineage>
</organism>
<evidence type="ECO:0000313" key="2">
    <source>
        <dbReference type="Proteomes" id="UP000095751"/>
    </source>
</evidence>
<proteinExistence type="predicted"/>
<name>A0A1E7FRV7_9STRA</name>
<dbReference type="EMBL" id="KV784354">
    <property type="protein sequence ID" value="OEU20835.1"/>
    <property type="molecule type" value="Genomic_DNA"/>
</dbReference>
<evidence type="ECO:0000313" key="1">
    <source>
        <dbReference type="EMBL" id="OEU20835.1"/>
    </source>
</evidence>
<gene>
    <name evidence="1" type="ORF">FRACYDRAFT_267788</name>
</gene>
<reference evidence="1 2" key="1">
    <citation type="submission" date="2016-09" db="EMBL/GenBank/DDBJ databases">
        <title>Extensive genetic diversity and differential bi-allelic expression allows diatom success in the polar Southern Ocean.</title>
        <authorList>
            <consortium name="DOE Joint Genome Institute"/>
            <person name="Mock T."/>
            <person name="Otillar R.P."/>
            <person name="Strauss J."/>
            <person name="Dupont C."/>
            <person name="Frickenhaus S."/>
            <person name="Maumus F."/>
            <person name="Mcmullan M."/>
            <person name="Sanges R."/>
            <person name="Schmutz J."/>
            <person name="Toseland A."/>
            <person name="Valas R."/>
            <person name="Veluchamy A."/>
            <person name="Ward B.J."/>
            <person name="Allen A."/>
            <person name="Barry K."/>
            <person name="Falciatore A."/>
            <person name="Ferrante M."/>
            <person name="Fortunato A.E."/>
            <person name="Gloeckner G."/>
            <person name="Gruber A."/>
            <person name="Hipkin R."/>
            <person name="Janech M."/>
            <person name="Kroth P."/>
            <person name="Leese F."/>
            <person name="Lindquist E."/>
            <person name="Lyon B.R."/>
            <person name="Martin J."/>
            <person name="Mayer C."/>
            <person name="Parker M."/>
            <person name="Quesneville H."/>
            <person name="Raymond J."/>
            <person name="Uhlig C."/>
            <person name="Valentin K.U."/>
            <person name="Worden A.Z."/>
            <person name="Armbrust E.V."/>
            <person name="Bowler C."/>
            <person name="Green B."/>
            <person name="Moulton V."/>
            <person name="Van Oosterhout C."/>
            <person name="Grigoriev I."/>
        </authorList>
    </citation>
    <scope>NUCLEOTIDE SEQUENCE [LARGE SCALE GENOMIC DNA]</scope>
    <source>
        <strain evidence="1 2">CCMP1102</strain>
    </source>
</reference>